<evidence type="ECO:0000313" key="3">
    <source>
        <dbReference type="EMBL" id="QOU21949.1"/>
    </source>
</evidence>
<dbReference type="OrthoDB" id="445362at2759"/>
<proteinExistence type="predicted"/>
<dbReference type="GO" id="GO:0051666">
    <property type="term" value="P:actin cortical patch localization"/>
    <property type="evidence" value="ECO:0007669"/>
    <property type="project" value="TreeGrafter"/>
</dbReference>
<feature type="region of interest" description="Disordered" evidence="1">
    <location>
        <begin position="600"/>
        <end position="633"/>
    </location>
</feature>
<name>A0A871R7V2_DEKBR</name>
<feature type="domain" description="SPIN90/Ldb17 leucine-rich" evidence="2">
    <location>
        <begin position="287"/>
        <end position="428"/>
    </location>
</feature>
<gene>
    <name evidence="3" type="ORF">BRETT_002113</name>
</gene>
<dbReference type="GO" id="GO:0071933">
    <property type="term" value="F:Arp2/3 complex binding"/>
    <property type="evidence" value="ECO:0007669"/>
    <property type="project" value="TreeGrafter"/>
</dbReference>
<dbReference type="InterPro" id="IPR030125">
    <property type="entry name" value="SPIN90/Ldb17"/>
</dbReference>
<dbReference type="KEGG" id="bbrx:BRETT_002113"/>
<organism evidence="3 4">
    <name type="scientific">Dekkera bruxellensis</name>
    <name type="common">Brettanomyces custersii</name>
    <dbReference type="NCBI Taxonomy" id="5007"/>
    <lineage>
        <taxon>Eukaryota</taxon>
        <taxon>Fungi</taxon>
        <taxon>Dikarya</taxon>
        <taxon>Ascomycota</taxon>
        <taxon>Saccharomycotina</taxon>
        <taxon>Pichiomycetes</taxon>
        <taxon>Pichiales</taxon>
        <taxon>Pichiaceae</taxon>
        <taxon>Brettanomyces</taxon>
    </lineage>
</organism>
<evidence type="ECO:0000259" key="2">
    <source>
        <dbReference type="Pfam" id="PF09431"/>
    </source>
</evidence>
<dbReference type="PANTHER" id="PTHR13357:SF1">
    <property type="entry name" value="NCK-INTERACTING PROTEIN WITH SH3 DOMAIN"/>
    <property type="match status" value="1"/>
</dbReference>
<dbReference type="GO" id="GO:0006897">
    <property type="term" value="P:endocytosis"/>
    <property type="evidence" value="ECO:0007669"/>
    <property type="project" value="TreeGrafter"/>
</dbReference>
<sequence>MVQAIEVPLEKNITQKRFWQMAQDLLYTKLFYDDSTKTFTTKRYNCPEAPISTAVDGKKSGEESIHSNGTSISDAKSKNVIESKEDLAPCTVDEMNTLLVSYLTLVSNYCDSLAIKDKDPDFFKKVSQYILSYNNYERYQTFCVRKMLSLVLYAVNSNAQNLQLKSDRLSKDLCARVVQTIETNEKFLKIIGWIFYSSYNLLKEQFVTILKSYRGIEAILKVLNNYCSVSKNVGDDDPFEEDYFPYLELVFKICQGLELKPEQLDIINAEFLKFAAKHLNAETEEENQLNYVKFRLLLILNEQYMVRQYTQKDADKSQIYKNQLFCVLVENGHIFQNFMEVLVLNFNRETNPTVQILMLKALYVVFTTSSTCQLIYLNDLEVIMDIMIRELCNLSLVKDGILINTYLRVLYPMLLFSNLNGKKYKVDSLRSILRYLCTSEQTNETTERLAKRCLELDIFQQEATNFPEPLEENDGESSDSSSVTTVKSASPAMYPVQHSSMFMLSKDKKKSMSSSQSLPAMSKGRRSQSLCQKAPVPPRPRNWSSANSVPPVFVQRVDSGSSQASSVDSINTTASMFVTDSYIDKNNSSFAIRSTPVLVQNKPSAKKFAPPPPPRRKTASSSDIQLSRVKVFK</sequence>
<reference evidence="3" key="2">
    <citation type="journal article" name="BMC Genomics">
        <title>New genome assemblies reveal patterns of domestication and adaptation across Brettanomyces (Dekkera) species.</title>
        <authorList>
            <person name="Roach M.J."/>
            <person name="Borneman A.R."/>
        </authorList>
    </citation>
    <scope>NUCLEOTIDE SEQUENCE</scope>
    <source>
        <strain evidence="3">UCD 2041</strain>
    </source>
</reference>
<protein>
    <recommendedName>
        <fullName evidence="2">SPIN90/Ldb17 leucine-rich domain-containing protein</fullName>
    </recommendedName>
</protein>
<dbReference type="Pfam" id="PF09431">
    <property type="entry name" value="SPIN90_LRD"/>
    <property type="match status" value="1"/>
</dbReference>
<dbReference type="AlphaFoldDB" id="A0A871R7V2"/>
<dbReference type="EMBL" id="CP063137">
    <property type="protein sequence ID" value="QOU21949.1"/>
    <property type="molecule type" value="Genomic_DNA"/>
</dbReference>
<dbReference type="PANTHER" id="PTHR13357">
    <property type="entry name" value="SH3 ADAPTER PROTEIN SPIN90 NCK INTERACTING PROTEIN WITH SH3 DOMAIN"/>
    <property type="match status" value="1"/>
</dbReference>
<dbReference type="Proteomes" id="UP000663131">
    <property type="component" value="Chromosome 9"/>
</dbReference>
<dbReference type="GO" id="GO:0000147">
    <property type="term" value="P:actin cortical patch assembly"/>
    <property type="evidence" value="ECO:0007669"/>
    <property type="project" value="TreeGrafter"/>
</dbReference>
<dbReference type="GO" id="GO:0030479">
    <property type="term" value="C:actin cortical patch"/>
    <property type="evidence" value="ECO:0007669"/>
    <property type="project" value="TreeGrafter"/>
</dbReference>
<feature type="compositionally biased region" description="Low complexity" evidence="1">
    <location>
        <begin position="512"/>
        <end position="522"/>
    </location>
</feature>
<dbReference type="RefSeq" id="XP_041138442.1">
    <property type="nucleotide sequence ID" value="XM_041280651.1"/>
</dbReference>
<evidence type="ECO:0000313" key="4">
    <source>
        <dbReference type="Proteomes" id="UP000663131"/>
    </source>
</evidence>
<feature type="region of interest" description="Disordered" evidence="1">
    <location>
        <begin position="465"/>
        <end position="489"/>
    </location>
</feature>
<feature type="region of interest" description="Disordered" evidence="1">
    <location>
        <begin position="505"/>
        <end position="547"/>
    </location>
</feature>
<dbReference type="GeneID" id="64574037"/>
<dbReference type="InterPro" id="IPR018556">
    <property type="entry name" value="SPIN90/Ldb17_LRD"/>
</dbReference>
<feature type="compositionally biased region" description="Low complexity" evidence="1">
    <location>
        <begin position="478"/>
        <end position="489"/>
    </location>
</feature>
<reference evidence="3" key="1">
    <citation type="submission" date="2020-10" db="EMBL/GenBank/DDBJ databases">
        <authorList>
            <person name="Palmer J.M."/>
        </authorList>
    </citation>
    <scope>NUCLEOTIDE SEQUENCE</scope>
    <source>
        <strain evidence="3">UCD 2041</strain>
    </source>
</reference>
<accession>A0A871R7V2</accession>
<evidence type="ECO:0000256" key="1">
    <source>
        <dbReference type="SAM" id="MobiDB-lite"/>
    </source>
</evidence>